<dbReference type="EMBL" id="HBUF01201194">
    <property type="protein sequence ID" value="CAG6661958.1"/>
    <property type="molecule type" value="Transcribed_RNA"/>
</dbReference>
<dbReference type="EMBL" id="HBUF01546851">
    <property type="protein sequence ID" value="CAG6757333.1"/>
    <property type="molecule type" value="Transcribed_RNA"/>
</dbReference>
<dbReference type="EMBL" id="HBUF01201196">
    <property type="protein sequence ID" value="CAG6661967.1"/>
    <property type="molecule type" value="Transcribed_RNA"/>
</dbReference>
<protein>
    <submittedName>
        <fullName evidence="2">Uncharacterized protein</fullName>
    </submittedName>
</protein>
<dbReference type="EMBL" id="HBUF01201195">
    <property type="protein sequence ID" value="CAG6661963.1"/>
    <property type="molecule type" value="Transcribed_RNA"/>
</dbReference>
<sequence length="126" mass="14164">MSHCRRQSVFVSHNRRTRVRGSRRYDSSIVNRRATDLPHRTSHSHYPEGGRPAGAPHATYPRCGDGDATSYAGVAGHRTLRRIQHAVRMHVRLSWTVVPGGSSLGRRQHLSCSRYPGAQSERVRLS</sequence>
<dbReference type="AlphaFoldDB" id="A0A8D9EKG8"/>
<reference evidence="2" key="1">
    <citation type="submission" date="2021-05" db="EMBL/GenBank/DDBJ databases">
        <authorList>
            <person name="Alioto T."/>
            <person name="Alioto T."/>
            <person name="Gomez Garrido J."/>
        </authorList>
    </citation>
    <scope>NUCLEOTIDE SEQUENCE</scope>
</reference>
<name>A0A8D9EKG8_9HEMI</name>
<organism evidence="2">
    <name type="scientific">Cacopsylla melanoneura</name>
    <dbReference type="NCBI Taxonomy" id="428564"/>
    <lineage>
        <taxon>Eukaryota</taxon>
        <taxon>Metazoa</taxon>
        <taxon>Ecdysozoa</taxon>
        <taxon>Arthropoda</taxon>
        <taxon>Hexapoda</taxon>
        <taxon>Insecta</taxon>
        <taxon>Pterygota</taxon>
        <taxon>Neoptera</taxon>
        <taxon>Paraneoptera</taxon>
        <taxon>Hemiptera</taxon>
        <taxon>Sternorrhyncha</taxon>
        <taxon>Psylloidea</taxon>
        <taxon>Psyllidae</taxon>
        <taxon>Psyllinae</taxon>
        <taxon>Cacopsylla</taxon>
    </lineage>
</organism>
<feature type="region of interest" description="Disordered" evidence="1">
    <location>
        <begin position="28"/>
        <end position="62"/>
    </location>
</feature>
<evidence type="ECO:0000256" key="1">
    <source>
        <dbReference type="SAM" id="MobiDB-lite"/>
    </source>
</evidence>
<evidence type="ECO:0000313" key="2">
    <source>
        <dbReference type="EMBL" id="CAG6757333.1"/>
    </source>
</evidence>
<proteinExistence type="predicted"/>
<accession>A0A8D9EKG8</accession>
<dbReference type="EMBL" id="HBUF01073976">
    <property type="protein sequence ID" value="CAG6630514.1"/>
    <property type="molecule type" value="Transcribed_RNA"/>
</dbReference>